<dbReference type="InterPro" id="IPR049492">
    <property type="entry name" value="BD-FAE-like_dom"/>
</dbReference>
<dbReference type="Proteomes" id="UP001150924">
    <property type="component" value="Unassembled WGS sequence"/>
</dbReference>
<dbReference type="EMBL" id="JAPNKE010000002">
    <property type="protein sequence ID" value="MCY1012085.1"/>
    <property type="molecule type" value="Genomic_DNA"/>
</dbReference>
<sequence length="298" mass="31901">MSLGTCMIGLVLALGCTPRDFARRELLWPEGAPGAKGTAKADQPELFYYLPAPGKSNGAAAIVAPGGSYAHTGGLRPEAFPTARWLSEQGFVAVVLRYRVSGDGYHHRDFLADGSRAVQRVRSQAAELGVDGGKIGFVGFSAGGHLAGFVATACKKEGDLSASDPVGQTSCRPDFIVMVYPVVTLDDRWAHQRSKRSMLGEEPATPALVQGLSLEQRVTAETPPAMLVHSRHDKKVVFHNSELYDEAARARGASSRLHLYDDGRHGVGLAQRAGMPQMATWPASMLAWLHELGVLTAK</sequence>
<evidence type="ECO:0000256" key="1">
    <source>
        <dbReference type="ARBA" id="ARBA00022801"/>
    </source>
</evidence>
<proteinExistence type="predicted"/>
<dbReference type="PANTHER" id="PTHR48081">
    <property type="entry name" value="AB HYDROLASE SUPERFAMILY PROTEIN C4A8.06C"/>
    <property type="match status" value="1"/>
</dbReference>
<dbReference type="AlphaFoldDB" id="A0A9X3J2F0"/>
<evidence type="ECO:0000313" key="4">
    <source>
        <dbReference type="Proteomes" id="UP001150924"/>
    </source>
</evidence>
<protein>
    <submittedName>
        <fullName evidence="3">Alpha/beta hydrolase</fullName>
    </submittedName>
</protein>
<dbReference type="Pfam" id="PF20434">
    <property type="entry name" value="BD-FAE"/>
    <property type="match status" value="1"/>
</dbReference>
<evidence type="ECO:0000313" key="3">
    <source>
        <dbReference type="EMBL" id="MCY1012085.1"/>
    </source>
</evidence>
<organism evidence="3 4">
    <name type="scientific">Nannocystis pusilla</name>
    <dbReference type="NCBI Taxonomy" id="889268"/>
    <lineage>
        <taxon>Bacteria</taxon>
        <taxon>Pseudomonadati</taxon>
        <taxon>Myxococcota</taxon>
        <taxon>Polyangia</taxon>
        <taxon>Nannocystales</taxon>
        <taxon>Nannocystaceae</taxon>
        <taxon>Nannocystis</taxon>
    </lineage>
</organism>
<reference evidence="3" key="1">
    <citation type="submission" date="2022-11" db="EMBL/GenBank/DDBJ databases">
        <title>Minimal conservation of predation-associated metabolite biosynthetic gene clusters underscores biosynthetic potential of Myxococcota including descriptions for ten novel species: Archangium lansinium sp. nov., Myxococcus landrumus sp. nov., Nannocystis bai.</title>
        <authorList>
            <person name="Ahearne A."/>
            <person name="Stevens C."/>
            <person name="Phillips K."/>
        </authorList>
    </citation>
    <scope>NUCLEOTIDE SEQUENCE</scope>
    <source>
        <strain evidence="3">Na p29</strain>
    </source>
</reference>
<dbReference type="GO" id="GO:0016787">
    <property type="term" value="F:hydrolase activity"/>
    <property type="evidence" value="ECO:0007669"/>
    <property type="project" value="UniProtKB-KW"/>
</dbReference>
<name>A0A9X3J2F0_9BACT</name>
<gene>
    <name evidence="3" type="ORF">OV079_42370</name>
</gene>
<keyword evidence="4" id="KW-1185">Reference proteome</keyword>
<accession>A0A9X3J2F0</accession>
<dbReference type="PANTHER" id="PTHR48081:SF6">
    <property type="entry name" value="PEPTIDASE S9 PROLYL OLIGOPEPTIDASE CATALYTIC DOMAIN-CONTAINING PROTEIN"/>
    <property type="match status" value="1"/>
</dbReference>
<comment type="caution">
    <text evidence="3">The sequence shown here is derived from an EMBL/GenBank/DDBJ whole genome shotgun (WGS) entry which is preliminary data.</text>
</comment>
<dbReference type="Gene3D" id="3.40.50.1820">
    <property type="entry name" value="alpha/beta hydrolase"/>
    <property type="match status" value="1"/>
</dbReference>
<dbReference type="InterPro" id="IPR050300">
    <property type="entry name" value="GDXG_lipolytic_enzyme"/>
</dbReference>
<dbReference type="SUPFAM" id="SSF53474">
    <property type="entry name" value="alpha/beta-Hydrolases"/>
    <property type="match status" value="1"/>
</dbReference>
<dbReference type="RefSeq" id="WP_267775421.1">
    <property type="nucleotide sequence ID" value="NZ_JAPNKE010000002.1"/>
</dbReference>
<keyword evidence="1 3" id="KW-0378">Hydrolase</keyword>
<feature type="domain" description="BD-FAE-like" evidence="2">
    <location>
        <begin position="49"/>
        <end position="244"/>
    </location>
</feature>
<evidence type="ECO:0000259" key="2">
    <source>
        <dbReference type="Pfam" id="PF20434"/>
    </source>
</evidence>
<dbReference type="InterPro" id="IPR029058">
    <property type="entry name" value="AB_hydrolase_fold"/>
</dbReference>